<proteinExistence type="predicted"/>
<dbReference type="SUPFAM" id="SSF51905">
    <property type="entry name" value="FAD/NAD(P)-binding domain"/>
    <property type="match status" value="1"/>
</dbReference>
<keyword evidence="8" id="KW-1185">Reference proteome</keyword>
<dbReference type="InterPro" id="IPR023753">
    <property type="entry name" value="FAD/NAD-binding_dom"/>
</dbReference>
<keyword evidence="2" id="KW-0560">Oxidoreductase</keyword>
<dbReference type="PANTHER" id="PTHR48105">
    <property type="entry name" value="THIOREDOXIN REDUCTASE 1-RELATED-RELATED"/>
    <property type="match status" value="1"/>
</dbReference>
<dbReference type="Pfam" id="PF00072">
    <property type="entry name" value="Response_reg"/>
    <property type="match status" value="1"/>
</dbReference>
<organism evidence="7 8">
    <name type="scientific">Actinomadura fibrosa</name>
    <dbReference type="NCBI Taxonomy" id="111802"/>
    <lineage>
        <taxon>Bacteria</taxon>
        <taxon>Bacillati</taxon>
        <taxon>Actinomycetota</taxon>
        <taxon>Actinomycetes</taxon>
        <taxon>Streptosporangiales</taxon>
        <taxon>Thermomonosporaceae</taxon>
        <taxon>Actinomadura</taxon>
    </lineage>
</organism>
<dbReference type="Gene3D" id="3.50.50.60">
    <property type="entry name" value="FAD/NAD(P)-binding domain"/>
    <property type="match status" value="2"/>
</dbReference>
<dbReference type="PRINTS" id="PR00469">
    <property type="entry name" value="PNDRDTASEII"/>
</dbReference>
<comment type="caution">
    <text evidence="7">The sequence shown here is derived from an EMBL/GenBank/DDBJ whole genome shotgun (WGS) entry which is preliminary data.</text>
</comment>
<dbReference type="SMART" id="SM00448">
    <property type="entry name" value="REC"/>
    <property type="match status" value="1"/>
</dbReference>
<evidence type="ECO:0000256" key="1">
    <source>
        <dbReference type="ARBA" id="ARBA00022630"/>
    </source>
</evidence>
<accession>A0ABW2XWR3</accession>
<evidence type="ECO:0000256" key="5">
    <source>
        <dbReference type="SAM" id="MobiDB-lite"/>
    </source>
</evidence>
<gene>
    <name evidence="7" type="ORF">ACFQZM_29725</name>
</gene>
<keyword evidence="1" id="KW-0285">Flavoprotein</keyword>
<dbReference type="PROSITE" id="PS50110">
    <property type="entry name" value="RESPONSE_REGULATORY"/>
    <property type="match status" value="1"/>
</dbReference>
<evidence type="ECO:0000256" key="3">
    <source>
        <dbReference type="ARBA" id="ARBA00048132"/>
    </source>
</evidence>
<feature type="domain" description="Response regulatory" evidence="6">
    <location>
        <begin position="4"/>
        <end position="127"/>
    </location>
</feature>
<dbReference type="Gene3D" id="3.40.50.2300">
    <property type="match status" value="1"/>
</dbReference>
<keyword evidence="4" id="KW-0597">Phosphoprotein</keyword>
<reference evidence="8" key="1">
    <citation type="journal article" date="2019" name="Int. J. Syst. Evol. Microbiol.">
        <title>The Global Catalogue of Microorganisms (GCM) 10K type strain sequencing project: providing services to taxonomists for standard genome sequencing and annotation.</title>
        <authorList>
            <consortium name="The Broad Institute Genomics Platform"/>
            <consortium name="The Broad Institute Genome Sequencing Center for Infectious Disease"/>
            <person name="Wu L."/>
            <person name="Ma J."/>
        </authorList>
    </citation>
    <scope>NUCLEOTIDE SEQUENCE [LARGE SCALE GENOMIC DNA]</scope>
    <source>
        <strain evidence="8">JCM 9371</strain>
    </source>
</reference>
<dbReference type="InterPro" id="IPR050097">
    <property type="entry name" value="Ferredoxin-NADP_redctase_2"/>
</dbReference>
<evidence type="ECO:0000259" key="6">
    <source>
        <dbReference type="PROSITE" id="PS50110"/>
    </source>
</evidence>
<evidence type="ECO:0000256" key="4">
    <source>
        <dbReference type="PROSITE-ProRule" id="PRU00169"/>
    </source>
</evidence>
<dbReference type="EMBL" id="JBHTGP010000015">
    <property type="protein sequence ID" value="MFD0688706.1"/>
    <property type="molecule type" value="Genomic_DNA"/>
</dbReference>
<feature type="region of interest" description="Disordered" evidence="5">
    <location>
        <begin position="544"/>
        <end position="564"/>
    </location>
</feature>
<dbReference type="SUPFAM" id="SSF52172">
    <property type="entry name" value="CheY-like"/>
    <property type="match status" value="1"/>
</dbReference>
<dbReference type="RefSeq" id="WP_242618889.1">
    <property type="nucleotide sequence ID" value="NZ_CAACUY010000003.1"/>
</dbReference>
<protein>
    <submittedName>
        <fullName evidence="7">FAD-dependent oxidoreductase</fullName>
    </submittedName>
</protein>
<name>A0ABW2XWR3_9ACTN</name>
<sequence length="564" mass="59390">MKPVILVVDDDPQVLRAVRRDLLDRYTADYRVLAAASGRDALATLDGLAAKDHEPALFLVDQRMPGMTGLEFLLEAAGRFPDAKRVLLTGYADADAAVTAINRVRLDHYLTKPWDPPQERLYPVLDDLLSDWRAGRPAGDYGGVTVVDVFPSPAAHALRDFLARTSRPFRFLNVETSAEGARLADEHADAELPLVLFPDGEALSAPTSGELAARLGIGAAANRPHYDLVVVGAGPAGLAAGVYGASEGLSTLLLDADVPGGQAGTSSLIENYLGFPAGLSGTDLARRAVIQARRFGAELLYPVRAVALRGEGSARIVTLADGAEVSAEAVLLATGVSYNKLDVPGADRFDGSGLYYGAAVAESESCVAQEVLVVGGANSAGQAAVHFAKYAAKVTLVVRADSLEAGMSRYLVNEIRRTPVIEVRTRTRIVRFRGGRRLEQVLLRDDRTGRVAAEPAGFVFAFIGARPRTGWLDGVVARDPNGFVRTGPDVPDAPGARRPALLETSVPGVFAAGDVRSRSVKRVAASVGEGAMSVSLIHGYLTGTPAPASAPPSPPGGRGRRAVR</sequence>
<dbReference type="InterPro" id="IPR011006">
    <property type="entry name" value="CheY-like_superfamily"/>
</dbReference>
<dbReference type="InterPro" id="IPR036188">
    <property type="entry name" value="FAD/NAD-bd_sf"/>
</dbReference>
<dbReference type="Pfam" id="PF07992">
    <property type="entry name" value="Pyr_redox_2"/>
    <property type="match status" value="1"/>
</dbReference>
<comment type="catalytic activity">
    <reaction evidence="3">
        <text>[thioredoxin]-dithiol + NADP(+) = [thioredoxin]-disulfide + NADPH + H(+)</text>
        <dbReference type="Rhea" id="RHEA:20345"/>
        <dbReference type="Rhea" id="RHEA-COMP:10698"/>
        <dbReference type="Rhea" id="RHEA-COMP:10700"/>
        <dbReference type="ChEBI" id="CHEBI:15378"/>
        <dbReference type="ChEBI" id="CHEBI:29950"/>
        <dbReference type="ChEBI" id="CHEBI:50058"/>
        <dbReference type="ChEBI" id="CHEBI:57783"/>
        <dbReference type="ChEBI" id="CHEBI:58349"/>
        <dbReference type="EC" id="1.8.1.9"/>
    </reaction>
</comment>
<dbReference type="InterPro" id="IPR001789">
    <property type="entry name" value="Sig_transdc_resp-reg_receiver"/>
</dbReference>
<evidence type="ECO:0000313" key="7">
    <source>
        <dbReference type="EMBL" id="MFD0688706.1"/>
    </source>
</evidence>
<dbReference type="PRINTS" id="PR00368">
    <property type="entry name" value="FADPNR"/>
</dbReference>
<evidence type="ECO:0000256" key="2">
    <source>
        <dbReference type="ARBA" id="ARBA00023002"/>
    </source>
</evidence>
<feature type="modified residue" description="4-aspartylphosphate" evidence="4">
    <location>
        <position position="61"/>
    </location>
</feature>
<evidence type="ECO:0000313" key="8">
    <source>
        <dbReference type="Proteomes" id="UP001597063"/>
    </source>
</evidence>
<dbReference type="Proteomes" id="UP001597063">
    <property type="component" value="Unassembled WGS sequence"/>
</dbReference>